<dbReference type="STRING" id="937777.Deipe_1539"/>
<dbReference type="RefSeq" id="WP_015235388.1">
    <property type="nucleotide sequence ID" value="NC_019793.1"/>
</dbReference>
<name>L0A253_DEIPD</name>
<accession>L0A253</accession>
<keyword evidence="3" id="KW-1185">Reference proteome</keyword>
<evidence type="ECO:0000313" key="3">
    <source>
        <dbReference type="Proteomes" id="UP000010467"/>
    </source>
</evidence>
<feature type="region of interest" description="Disordered" evidence="1">
    <location>
        <begin position="468"/>
        <end position="497"/>
    </location>
</feature>
<dbReference type="OrthoDB" id="57091at2"/>
<dbReference type="EMBL" id="CP003382">
    <property type="protein sequence ID" value="AFZ67080.1"/>
    <property type="molecule type" value="Genomic_DNA"/>
</dbReference>
<dbReference type="Proteomes" id="UP000010467">
    <property type="component" value="Chromosome"/>
</dbReference>
<reference evidence="3" key="1">
    <citation type="submission" date="2012-03" db="EMBL/GenBank/DDBJ databases">
        <title>Complete sequence of chromosome of Deinococcus peraridilitoris DSM 19664.</title>
        <authorList>
            <person name="Lucas S."/>
            <person name="Copeland A."/>
            <person name="Lapidus A."/>
            <person name="Glavina del Rio T."/>
            <person name="Dalin E."/>
            <person name="Tice H."/>
            <person name="Bruce D."/>
            <person name="Goodwin L."/>
            <person name="Pitluck S."/>
            <person name="Peters L."/>
            <person name="Mikhailova N."/>
            <person name="Lu M."/>
            <person name="Kyrpides N."/>
            <person name="Mavromatis K."/>
            <person name="Ivanova N."/>
            <person name="Brettin T."/>
            <person name="Detter J.C."/>
            <person name="Han C."/>
            <person name="Larimer F."/>
            <person name="Land M."/>
            <person name="Hauser L."/>
            <person name="Markowitz V."/>
            <person name="Cheng J.-F."/>
            <person name="Hugenholtz P."/>
            <person name="Woyke T."/>
            <person name="Wu D."/>
            <person name="Pukall R."/>
            <person name="Steenblock K."/>
            <person name="Brambilla E."/>
            <person name="Klenk H.-P."/>
            <person name="Eisen J.A."/>
        </authorList>
    </citation>
    <scope>NUCLEOTIDE SEQUENCE [LARGE SCALE GENOMIC DNA]</scope>
    <source>
        <strain evidence="3">DSM 19664 / LMG 22246 / CIP 109416 / KR-200</strain>
    </source>
</reference>
<sequence length="510" mass="54948">MPKNLNRSPCLTAVLTAGIAAGTATTTLRENAAPSVTRAALEPPAHVLTPERLGEREGGVQAGQTYQDVSLHETNFIAARPRLKEEKRGGVTVTTVTADVAYCDVINRNGRYYPRSAYEAANAAAAPDLAEGGLWALMEHPEWWDSMKGRLENIATLWESLDIEDRTIDDGQGGQKTVGVVVAKGVIVETQKGLDAKALLRQKVKVGISTNGTASIQYVKAALLDPNFYDPEMLIPVVQNDFTYATIDYVSDPSNLGGRASTQEDTRPGPSAPLPVAPSTSAPNKEGHMHPLLKALCDKHGKTLEQVKKEHAQEYYGVLETIAEQVTQAQANPQTPSTPGTAGNPQPNAPPATETRRPAPRAGTPDEESLESQVLELTSELRSERQERVRTARLNIVSTALESANLRPVPARGEIDFEARFRERLEAAAISADNDQEARTVVADMIEERRGLVGSRDDAGRPAPPRAFEHLDRTNPANRGPALPVGNNGGHTLPGQPYAPVMEAARDFGL</sequence>
<dbReference type="AlphaFoldDB" id="L0A253"/>
<organism evidence="2 3">
    <name type="scientific">Deinococcus peraridilitoris (strain DSM 19664 / LMG 22246 / CIP 109416 / KR-200)</name>
    <dbReference type="NCBI Taxonomy" id="937777"/>
    <lineage>
        <taxon>Bacteria</taxon>
        <taxon>Thermotogati</taxon>
        <taxon>Deinococcota</taxon>
        <taxon>Deinococci</taxon>
        <taxon>Deinococcales</taxon>
        <taxon>Deinococcaceae</taxon>
        <taxon>Deinococcus</taxon>
    </lineage>
</organism>
<dbReference type="PATRIC" id="fig|937777.3.peg.1541"/>
<evidence type="ECO:0000256" key="1">
    <source>
        <dbReference type="SAM" id="MobiDB-lite"/>
    </source>
</evidence>
<feature type="region of interest" description="Disordered" evidence="1">
    <location>
        <begin position="329"/>
        <end position="385"/>
    </location>
</feature>
<feature type="compositionally biased region" description="Polar residues" evidence="1">
    <location>
        <begin position="329"/>
        <end position="346"/>
    </location>
</feature>
<evidence type="ECO:0000313" key="2">
    <source>
        <dbReference type="EMBL" id="AFZ67080.1"/>
    </source>
</evidence>
<protein>
    <submittedName>
        <fullName evidence="2">Uncharacterized protein</fullName>
    </submittedName>
</protein>
<proteinExistence type="predicted"/>
<feature type="region of interest" description="Disordered" evidence="1">
    <location>
        <begin position="253"/>
        <end position="288"/>
    </location>
</feature>
<dbReference type="KEGG" id="dpd:Deipe_1539"/>
<gene>
    <name evidence="2" type="ordered locus">Deipe_1539</name>
</gene>
<dbReference type="HOGENOM" id="CLU_645161_0_0_0"/>